<dbReference type="Pfam" id="PF00534">
    <property type="entry name" value="Glycos_transf_1"/>
    <property type="match status" value="1"/>
</dbReference>
<accession>A0A4Z0BP75</accession>
<dbReference type="OrthoDB" id="8563324at2"/>
<keyword evidence="3" id="KW-1185">Reference proteome</keyword>
<name>A0A4Z0BP75_9BURK</name>
<dbReference type="PANTHER" id="PTHR46660">
    <property type="match status" value="1"/>
</dbReference>
<dbReference type="PANTHER" id="PTHR46660:SF2">
    <property type="entry name" value="GLYCOSYLTRANSFERASE 1 DOMAIN-CONTAINING PROTEIN 1"/>
    <property type="match status" value="1"/>
</dbReference>
<organism evidence="2 3">
    <name type="scientific">Ramlibacter rhizophilus</name>
    <dbReference type="NCBI Taxonomy" id="1781167"/>
    <lineage>
        <taxon>Bacteria</taxon>
        <taxon>Pseudomonadati</taxon>
        <taxon>Pseudomonadota</taxon>
        <taxon>Betaproteobacteria</taxon>
        <taxon>Burkholderiales</taxon>
        <taxon>Comamonadaceae</taxon>
        <taxon>Ramlibacter</taxon>
    </lineage>
</organism>
<evidence type="ECO:0000313" key="2">
    <source>
        <dbReference type="EMBL" id="TFZ01116.1"/>
    </source>
</evidence>
<keyword evidence="2" id="KW-0808">Transferase</keyword>
<dbReference type="GO" id="GO:0016757">
    <property type="term" value="F:glycosyltransferase activity"/>
    <property type="evidence" value="ECO:0007669"/>
    <property type="project" value="InterPro"/>
</dbReference>
<evidence type="ECO:0000313" key="3">
    <source>
        <dbReference type="Proteomes" id="UP000297564"/>
    </source>
</evidence>
<dbReference type="RefSeq" id="WP_135284414.1">
    <property type="nucleotide sequence ID" value="NZ_SMLL01000003.1"/>
</dbReference>
<comment type="caution">
    <text evidence="2">The sequence shown here is derived from an EMBL/GenBank/DDBJ whole genome shotgun (WGS) entry which is preliminary data.</text>
</comment>
<dbReference type="InterPro" id="IPR027627">
    <property type="entry name" value="Glycosyltransferase_put"/>
</dbReference>
<dbReference type="EMBL" id="SMLL01000003">
    <property type="protein sequence ID" value="TFZ01116.1"/>
    <property type="molecule type" value="Genomic_DNA"/>
</dbReference>
<protein>
    <submittedName>
        <fullName evidence="2">TIGR04348 family glycosyltransferase</fullName>
    </submittedName>
</protein>
<dbReference type="Gene3D" id="3.40.50.2000">
    <property type="entry name" value="Glycogen Phosphorylase B"/>
    <property type="match status" value="1"/>
</dbReference>
<dbReference type="AlphaFoldDB" id="A0A4Z0BP75"/>
<reference evidence="2 3" key="1">
    <citation type="submission" date="2019-03" db="EMBL/GenBank/DDBJ databases">
        <title>Ramlibacter rhizophilus CCTCC AB2015357, whole genome shotgun sequence.</title>
        <authorList>
            <person name="Zhang X."/>
            <person name="Feng G."/>
            <person name="Zhu H."/>
        </authorList>
    </citation>
    <scope>NUCLEOTIDE SEQUENCE [LARGE SCALE GENOMIC DNA]</scope>
    <source>
        <strain evidence="2 3">CCTCC AB2015357</strain>
    </source>
</reference>
<dbReference type="InterPro" id="IPR052622">
    <property type="entry name" value="Glycosyltransferase_G1"/>
</dbReference>
<proteinExistence type="predicted"/>
<sequence>MDRSSLVIVSPALASANNGNWQTARRWRALLARDHAVRITAQWPDAAAAGDDLMLALHARRSASSIRAWAEARGGRRLAVVLTGTDLYQDLAEDPLARESTAQAGRLVVLQSLGIEALPEALRAKARVIYQSTSARAALPKTRRELRAVMVGHLRQVKDPGTLFEAARRLRADEGIRIDHIGDAAEAGWAEAARQVAAQCPHYRWLGPRPHARARDAIQRAHLLVHTSALEGGAHVIMEAVRSGTPVLASRVPGNVGMLGEDYLGYFEPRDAAALAERLRQCRREQQAQAQDHAGPLLERLRGQCELRAALFDPARERERLLQLIEEMQQS</sequence>
<evidence type="ECO:0000259" key="1">
    <source>
        <dbReference type="Pfam" id="PF00534"/>
    </source>
</evidence>
<dbReference type="InterPro" id="IPR001296">
    <property type="entry name" value="Glyco_trans_1"/>
</dbReference>
<dbReference type="NCBIfam" id="TIGR04348">
    <property type="entry name" value="selenoneine biosynthesis selenosugar synthase SenB"/>
    <property type="match status" value="1"/>
</dbReference>
<dbReference type="SUPFAM" id="SSF53756">
    <property type="entry name" value="UDP-Glycosyltransferase/glycogen phosphorylase"/>
    <property type="match status" value="1"/>
</dbReference>
<gene>
    <name evidence="2" type="ORF">EZ242_06915</name>
</gene>
<dbReference type="Proteomes" id="UP000297564">
    <property type="component" value="Unassembled WGS sequence"/>
</dbReference>
<feature type="domain" description="Glycosyl transferase family 1" evidence="1">
    <location>
        <begin position="136"/>
        <end position="286"/>
    </location>
</feature>